<proteinExistence type="predicted"/>
<accession>A0A1P8K719</accession>
<dbReference type="EMBL" id="CP019239">
    <property type="protein sequence ID" value="APW41808.1"/>
    <property type="molecule type" value="Genomic_DNA"/>
</dbReference>
<dbReference type="PANTHER" id="PTHR43611">
    <property type="entry name" value="ALPHA-D-GLUCOSE 1-PHOSPHATE PHOSPHATASE"/>
    <property type="match status" value="1"/>
</dbReference>
<name>A0A1P8K719_9BURK</name>
<dbReference type="NCBIfam" id="TIGR01509">
    <property type="entry name" value="HAD-SF-IA-v3"/>
    <property type="match status" value="1"/>
</dbReference>
<evidence type="ECO:0000313" key="1">
    <source>
        <dbReference type="EMBL" id="APW41808.1"/>
    </source>
</evidence>
<evidence type="ECO:0000313" key="2">
    <source>
        <dbReference type="Proteomes" id="UP000186110"/>
    </source>
</evidence>
<dbReference type="eggNOG" id="COG1011">
    <property type="taxonomic scope" value="Bacteria"/>
</dbReference>
<dbReference type="STRING" id="1484693.RS694_04100"/>
<dbReference type="Proteomes" id="UP000186110">
    <property type="component" value="Chromosome"/>
</dbReference>
<dbReference type="PANTHER" id="PTHR43611:SF3">
    <property type="entry name" value="FLAVIN MONONUCLEOTIDE HYDROLASE 1, CHLOROPLATIC"/>
    <property type="match status" value="1"/>
</dbReference>
<dbReference type="Gene3D" id="3.40.50.1000">
    <property type="entry name" value="HAD superfamily/HAD-like"/>
    <property type="match status" value="1"/>
</dbReference>
<dbReference type="CDD" id="cd02603">
    <property type="entry name" value="HAD_sEH-N_like"/>
    <property type="match status" value="1"/>
</dbReference>
<keyword evidence="2" id="KW-1185">Reference proteome</keyword>
<organism evidence="1 2">
    <name type="scientific">Rhodoferax saidenbachensis</name>
    <dbReference type="NCBI Taxonomy" id="1484693"/>
    <lineage>
        <taxon>Bacteria</taxon>
        <taxon>Pseudomonadati</taxon>
        <taxon>Pseudomonadota</taxon>
        <taxon>Betaproteobacteria</taxon>
        <taxon>Burkholderiales</taxon>
        <taxon>Comamonadaceae</taxon>
        <taxon>Rhodoferax</taxon>
    </lineage>
</organism>
<sequence>MNVVFDFGAVLFTWRPVDLITECFPARAGTPAQAGHLAHEVFGHADWQAFDAGLMAMDVVVARTAARLDLDAQVLGDLVGSIDDRLEPMAPSVALLEQLHGLPDVHLYFLSNMPEPYARALEQRHSFLDRFNGGIFSGDVGLAKPDPAIYQLLQTRHALVPAQTVFIDDLLGNIEAAQTQGWHGIHFKSAAQVTQALQALGVAV</sequence>
<dbReference type="InterPro" id="IPR006439">
    <property type="entry name" value="HAD-SF_hydro_IA"/>
</dbReference>
<dbReference type="AlphaFoldDB" id="A0A1P8K719"/>
<dbReference type="InterPro" id="IPR036412">
    <property type="entry name" value="HAD-like_sf"/>
</dbReference>
<protein>
    <submittedName>
        <fullName evidence="1">Haloacid dehalogenase</fullName>
    </submittedName>
</protein>
<dbReference type="InterPro" id="IPR023214">
    <property type="entry name" value="HAD_sf"/>
</dbReference>
<dbReference type="RefSeq" id="WP_029707084.1">
    <property type="nucleotide sequence ID" value="NZ_CP019239.1"/>
</dbReference>
<dbReference type="SUPFAM" id="SSF56784">
    <property type="entry name" value="HAD-like"/>
    <property type="match status" value="1"/>
</dbReference>
<dbReference type="Pfam" id="PF00702">
    <property type="entry name" value="Hydrolase"/>
    <property type="match status" value="1"/>
</dbReference>
<gene>
    <name evidence="1" type="ORF">RS694_04100</name>
</gene>
<reference evidence="1 2" key="1">
    <citation type="submission" date="2017-01" db="EMBL/GenBank/DDBJ databases">
        <authorList>
            <person name="Mah S.A."/>
            <person name="Swanson W.J."/>
            <person name="Moy G.W."/>
            <person name="Vacquier V.D."/>
        </authorList>
    </citation>
    <scope>NUCLEOTIDE SEQUENCE [LARGE SCALE GENOMIC DNA]</scope>
    <source>
        <strain evidence="1 2">DSM 22694</strain>
    </source>
</reference>
<dbReference type="KEGG" id="rsb:RS694_04100"/>